<gene>
    <name evidence="1" type="ORF">ATNIH1004_009751</name>
    <name evidence="2" type="ORF">EYZ11_009087</name>
</gene>
<evidence type="ECO:0000313" key="1">
    <source>
        <dbReference type="EMBL" id="KAA8642989.1"/>
    </source>
</evidence>
<dbReference type="GeneID" id="54332453"/>
<evidence type="ECO:0008006" key="5">
    <source>
        <dbReference type="Google" id="ProtNLM"/>
    </source>
</evidence>
<dbReference type="PANTHER" id="PTHR34387">
    <property type="entry name" value="SLR1258 PROTEIN"/>
    <property type="match status" value="1"/>
</dbReference>
<dbReference type="InterPro" id="IPR007497">
    <property type="entry name" value="SIMPL/DUF541"/>
</dbReference>
<dbReference type="GO" id="GO:0006974">
    <property type="term" value="P:DNA damage response"/>
    <property type="evidence" value="ECO:0007669"/>
    <property type="project" value="TreeGrafter"/>
</dbReference>
<dbReference type="InterPro" id="IPR052022">
    <property type="entry name" value="26kDa_periplasmic_antigen"/>
</dbReference>
<organism evidence="2 3">
    <name type="scientific">Aspergillus tanneri</name>
    <dbReference type="NCBI Taxonomy" id="1220188"/>
    <lineage>
        <taxon>Eukaryota</taxon>
        <taxon>Fungi</taxon>
        <taxon>Dikarya</taxon>
        <taxon>Ascomycota</taxon>
        <taxon>Pezizomycotina</taxon>
        <taxon>Eurotiomycetes</taxon>
        <taxon>Eurotiomycetidae</taxon>
        <taxon>Eurotiales</taxon>
        <taxon>Aspergillaceae</taxon>
        <taxon>Aspergillus</taxon>
        <taxon>Aspergillus subgen. Circumdati</taxon>
    </lineage>
</organism>
<comment type="caution">
    <text evidence="2">The sequence shown here is derived from an EMBL/GenBank/DDBJ whole genome shotgun (WGS) entry which is preliminary data.</text>
</comment>
<reference evidence="1 4" key="2">
    <citation type="submission" date="2019-08" db="EMBL/GenBank/DDBJ databases">
        <title>The genome sequence of a newly discovered highly antifungal drug resistant Aspergillus species, Aspergillus tanneri NIH 1004.</title>
        <authorList>
            <person name="Mounaud S."/>
            <person name="Singh I."/>
            <person name="Joardar V."/>
            <person name="Pakala S."/>
            <person name="Pakala S."/>
            <person name="Venepally P."/>
            <person name="Chung J.K."/>
            <person name="Losada L."/>
            <person name="Nierman W.C."/>
        </authorList>
    </citation>
    <scope>NUCLEOTIDE SEQUENCE [LARGE SCALE GENOMIC DNA]</scope>
    <source>
        <strain evidence="1 4">NIH1004</strain>
    </source>
</reference>
<keyword evidence="3" id="KW-1185">Reference proteome</keyword>
<dbReference type="EMBL" id="QUQM01000005">
    <property type="protein sequence ID" value="KAA8642989.1"/>
    <property type="molecule type" value="Genomic_DNA"/>
</dbReference>
<reference evidence="2 3" key="1">
    <citation type="submission" date="2019-03" db="EMBL/GenBank/DDBJ databases">
        <title>The genome sequence of a newly discovered highly antifungal drug resistant Aspergillus species, Aspergillus tanneri NIH 1004.</title>
        <authorList>
            <person name="Mounaud S."/>
            <person name="Singh I."/>
            <person name="Joardar V."/>
            <person name="Pakala S."/>
            <person name="Pakala S."/>
            <person name="Venepally P."/>
            <person name="Hoover J."/>
            <person name="Nierman W."/>
            <person name="Chung J."/>
            <person name="Losada L."/>
        </authorList>
    </citation>
    <scope>NUCLEOTIDE SEQUENCE [LARGE SCALE GENOMIC DNA]</scope>
    <source>
        <strain evidence="2 3">NIH1004</strain>
    </source>
</reference>
<dbReference type="Gene3D" id="3.30.70.2970">
    <property type="entry name" value="Protein of unknown function (DUF541), domain 2"/>
    <property type="match status" value="1"/>
</dbReference>
<dbReference type="VEuPathDB" id="FungiDB:EYZ11_009087"/>
<dbReference type="RefSeq" id="XP_033422351.1">
    <property type="nucleotide sequence ID" value="XM_033574333.1"/>
</dbReference>
<dbReference type="PANTHER" id="PTHR34387:SF2">
    <property type="entry name" value="SLR1258 PROTEIN"/>
    <property type="match status" value="1"/>
</dbReference>
<dbReference type="Proteomes" id="UP000308092">
    <property type="component" value="Unassembled WGS sequence"/>
</dbReference>
<accession>A0A4S3JAY5</accession>
<dbReference type="EMBL" id="SOSA01000413">
    <property type="protein sequence ID" value="THC91457.1"/>
    <property type="molecule type" value="Genomic_DNA"/>
</dbReference>
<dbReference type="OrthoDB" id="3335918at2759"/>
<dbReference type="Proteomes" id="UP000324241">
    <property type="component" value="Unassembled WGS sequence"/>
</dbReference>
<protein>
    <recommendedName>
        <fullName evidence="5">DUF541 domain-containing protein</fullName>
    </recommendedName>
</protein>
<sequence length="231" mass="25712">MSLTIHTVGTSTIYREAERAIVALHVASDGENQSEISQNVTKTSNQIQSLLRHISPQTADSDERTTPDAAIAFWSMSSLRTGSYRPWDSARNEHKERVYTAQTDFEIKFRNFDQLNQFATEVASDALVSVESVRWKLTDKARQEVGRECRKQAVGDAMAKAKDYASALDKENVVPVLIDDTESFSSSLYGIQCAPRAAAFGAHSGDDYQALSFVPDKCEVQCSVKMQFRVD</sequence>
<evidence type="ECO:0000313" key="3">
    <source>
        <dbReference type="Proteomes" id="UP000308092"/>
    </source>
</evidence>
<dbReference type="Gene3D" id="3.30.110.170">
    <property type="entry name" value="Protein of unknown function (DUF541), domain 1"/>
    <property type="match status" value="1"/>
</dbReference>
<evidence type="ECO:0000313" key="2">
    <source>
        <dbReference type="EMBL" id="THC91457.1"/>
    </source>
</evidence>
<dbReference type="AlphaFoldDB" id="A0A4S3JAY5"/>
<dbReference type="Pfam" id="PF04402">
    <property type="entry name" value="SIMPL"/>
    <property type="match status" value="1"/>
</dbReference>
<proteinExistence type="predicted"/>
<evidence type="ECO:0000313" key="4">
    <source>
        <dbReference type="Proteomes" id="UP000324241"/>
    </source>
</evidence>
<name>A0A4S3JAY5_9EURO</name>